<dbReference type="InterPro" id="IPR027417">
    <property type="entry name" value="P-loop_NTPase"/>
</dbReference>
<proteinExistence type="predicted"/>
<dbReference type="GO" id="GO:0005525">
    <property type="term" value="F:GTP binding"/>
    <property type="evidence" value="ECO:0007669"/>
    <property type="project" value="UniProtKB-KW"/>
</dbReference>
<dbReference type="PROSITE" id="PS51419">
    <property type="entry name" value="RAB"/>
    <property type="match status" value="1"/>
</dbReference>
<dbReference type="SMART" id="SM00175">
    <property type="entry name" value="RAB"/>
    <property type="match status" value="1"/>
</dbReference>
<dbReference type="EMBL" id="JAKMXF010000001">
    <property type="protein sequence ID" value="KAI6662004.1"/>
    <property type="molecule type" value="Genomic_DNA"/>
</dbReference>
<dbReference type="InterPro" id="IPR005225">
    <property type="entry name" value="Small_GTP-bd"/>
</dbReference>
<reference evidence="3 4" key="1">
    <citation type="journal article" date="2023" name="BMC Biol.">
        <title>The compact genome of the sponge Oopsacas minuta (Hexactinellida) is lacking key metazoan core genes.</title>
        <authorList>
            <person name="Santini S."/>
            <person name="Schenkelaars Q."/>
            <person name="Jourda C."/>
            <person name="Duchesne M."/>
            <person name="Belahbib H."/>
            <person name="Rocher C."/>
            <person name="Selva M."/>
            <person name="Riesgo A."/>
            <person name="Vervoort M."/>
            <person name="Leys S.P."/>
            <person name="Kodjabachian L."/>
            <person name="Le Bivic A."/>
            <person name="Borchiellini C."/>
            <person name="Claverie J.M."/>
            <person name="Renard E."/>
        </authorList>
    </citation>
    <scope>NUCLEOTIDE SEQUENCE [LARGE SCALE GENOMIC DNA]</scope>
    <source>
        <strain evidence="3">SPO-2</strain>
    </source>
</reference>
<dbReference type="SMART" id="SM00173">
    <property type="entry name" value="RAS"/>
    <property type="match status" value="1"/>
</dbReference>
<keyword evidence="4" id="KW-1185">Reference proteome</keyword>
<evidence type="ECO:0000313" key="4">
    <source>
        <dbReference type="Proteomes" id="UP001165289"/>
    </source>
</evidence>
<dbReference type="PROSITE" id="PS51421">
    <property type="entry name" value="RAS"/>
    <property type="match status" value="1"/>
</dbReference>
<dbReference type="InterPro" id="IPR020849">
    <property type="entry name" value="Small_GTPase_Ras-type"/>
</dbReference>
<dbReference type="Proteomes" id="UP001165289">
    <property type="component" value="Unassembled WGS sequence"/>
</dbReference>
<dbReference type="PRINTS" id="PR00449">
    <property type="entry name" value="RASTRNSFRMNG"/>
</dbReference>
<gene>
    <name evidence="3" type="ORF">LOD99_9591</name>
</gene>
<dbReference type="PROSITE" id="PS51420">
    <property type="entry name" value="RHO"/>
    <property type="match status" value="1"/>
</dbReference>
<dbReference type="InterPro" id="IPR001806">
    <property type="entry name" value="Small_GTPase"/>
</dbReference>
<evidence type="ECO:0000313" key="3">
    <source>
        <dbReference type="EMBL" id="KAI6662004.1"/>
    </source>
</evidence>
<organism evidence="3 4">
    <name type="scientific">Oopsacas minuta</name>
    <dbReference type="NCBI Taxonomy" id="111878"/>
    <lineage>
        <taxon>Eukaryota</taxon>
        <taxon>Metazoa</taxon>
        <taxon>Porifera</taxon>
        <taxon>Hexactinellida</taxon>
        <taxon>Hexasterophora</taxon>
        <taxon>Lyssacinosida</taxon>
        <taxon>Leucopsacidae</taxon>
        <taxon>Oopsacas</taxon>
    </lineage>
</organism>
<protein>
    <submittedName>
        <fullName evidence="3">GTP-binding protein Rit1 isoform X1</fullName>
    </submittedName>
</protein>
<accession>A0AAV7KR55</accession>
<keyword evidence="1" id="KW-0547">Nucleotide-binding</keyword>
<evidence type="ECO:0000256" key="1">
    <source>
        <dbReference type="ARBA" id="ARBA00022741"/>
    </source>
</evidence>
<dbReference type="PANTHER" id="PTHR24070">
    <property type="entry name" value="RAS, DI-RAS, AND RHEB FAMILY MEMBERS OF SMALL GTPASE SUPERFAMILY"/>
    <property type="match status" value="1"/>
</dbReference>
<name>A0AAV7KR55_9METZ</name>
<dbReference type="Pfam" id="PF00071">
    <property type="entry name" value="Ras"/>
    <property type="match status" value="1"/>
</dbReference>
<sequence>MSTCYRVIVLGIGEVGKTALLKRYIGEEFPLSYIHTIEDTYSTNVPYEHFMYKLDIIDTDGKGEENLTRSMYYTQGHSFIIVYDITSRESFLRVKKTYQCIRTARRMDDSMSLPVVIVANKSDLSQHRVVQMGEGEILARALKASYIETSAKYNINVDEVFTTLITEIRDQTKILVKKSKKKSSCSCM</sequence>
<dbReference type="Gene3D" id="3.40.50.300">
    <property type="entry name" value="P-loop containing nucleotide triphosphate hydrolases"/>
    <property type="match status" value="1"/>
</dbReference>
<dbReference type="GO" id="GO:0003924">
    <property type="term" value="F:GTPase activity"/>
    <property type="evidence" value="ECO:0007669"/>
    <property type="project" value="InterPro"/>
</dbReference>
<dbReference type="NCBIfam" id="TIGR00231">
    <property type="entry name" value="small_GTP"/>
    <property type="match status" value="1"/>
</dbReference>
<dbReference type="GO" id="GO:0007165">
    <property type="term" value="P:signal transduction"/>
    <property type="evidence" value="ECO:0007669"/>
    <property type="project" value="InterPro"/>
</dbReference>
<dbReference type="FunFam" id="3.40.50.300:FF:001447">
    <property type="entry name" value="Ras-related protein Rab-1B"/>
    <property type="match status" value="1"/>
</dbReference>
<evidence type="ECO:0000256" key="2">
    <source>
        <dbReference type="ARBA" id="ARBA00023134"/>
    </source>
</evidence>
<dbReference type="GO" id="GO:0016020">
    <property type="term" value="C:membrane"/>
    <property type="evidence" value="ECO:0007669"/>
    <property type="project" value="InterPro"/>
</dbReference>
<dbReference type="AlphaFoldDB" id="A0AAV7KR55"/>
<keyword evidence="2" id="KW-0342">GTP-binding</keyword>
<comment type="caution">
    <text evidence="3">The sequence shown here is derived from an EMBL/GenBank/DDBJ whole genome shotgun (WGS) entry which is preliminary data.</text>
</comment>
<dbReference type="SUPFAM" id="SSF52540">
    <property type="entry name" value="P-loop containing nucleoside triphosphate hydrolases"/>
    <property type="match status" value="1"/>
</dbReference>
<dbReference type="SMART" id="SM00174">
    <property type="entry name" value="RHO"/>
    <property type="match status" value="1"/>
</dbReference>